<dbReference type="InterPro" id="IPR014044">
    <property type="entry name" value="CAP_dom"/>
</dbReference>
<dbReference type="Pfam" id="PF00188">
    <property type="entry name" value="CAP"/>
    <property type="match status" value="1"/>
</dbReference>
<dbReference type="EMBL" id="KN549309">
    <property type="protein sequence ID" value="KHJ98456.1"/>
    <property type="molecule type" value="Genomic_DNA"/>
</dbReference>
<evidence type="ECO:0000259" key="1">
    <source>
        <dbReference type="SMART" id="SM00198"/>
    </source>
</evidence>
<dbReference type="Proteomes" id="UP000053660">
    <property type="component" value="Unassembled WGS sequence"/>
</dbReference>
<evidence type="ECO:0000313" key="2">
    <source>
        <dbReference type="EMBL" id="KHJ98456.1"/>
    </source>
</evidence>
<gene>
    <name evidence="2" type="ORF">OESDEN_01550</name>
</gene>
<name>A0A0B1TQQ8_OESDE</name>
<dbReference type="CDD" id="cd05380">
    <property type="entry name" value="CAP_euk"/>
    <property type="match status" value="1"/>
</dbReference>
<protein>
    <submittedName>
        <fullName evidence="2">SCP-like protein</fullName>
    </submittedName>
</protein>
<dbReference type="OrthoDB" id="414826at2759"/>
<keyword evidence="3" id="KW-1185">Reference proteome</keyword>
<sequence length="189" mass="20775">MDTSNVRGKYEKVYCCELERSAYERAKQCNSMDSSLFGDVENNKNFTKNLNRTLEEAGKNVQAIQMWWAEIRTYGPIDQIQNIFYTHLGISSFAKIASDLTTGVGCSIVHCGSSINVVCHYETTLKNAVKLYNCGPYCNQCPGGRTACVNGLCPVTDGQCPASTAATTGNSDCSINSVSEHQQHTHYNC</sequence>
<dbReference type="SUPFAM" id="SSF55797">
    <property type="entry name" value="PR-1-like"/>
    <property type="match status" value="1"/>
</dbReference>
<evidence type="ECO:0000313" key="3">
    <source>
        <dbReference type="Proteomes" id="UP000053660"/>
    </source>
</evidence>
<dbReference type="SMART" id="SM00198">
    <property type="entry name" value="SCP"/>
    <property type="match status" value="1"/>
</dbReference>
<dbReference type="AlphaFoldDB" id="A0A0B1TQQ8"/>
<accession>A0A0B1TQQ8</accession>
<dbReference type="InterPro" id="IPR035940">
    <property type="entry name" value="CAP_sf"/>
</dbReference>
<dbReference type="Gene3D" id="3.40.33.10">
    <property type="entry name" value="CAP"/>
    <property type="match status" value="1"/>
</dbReference>
<organism evidence="2 3">
    <name type="scientific">Oesophagostomum dentatum</name>
    <name type="common">Nodular worm</name>
    <dbReference type="NCBI Taxonomy" id="61180"/>
    <lineage>
        <taxon>Eukaryota</taxon>
        <taxon>Metazoa</taxon>
        <taxon>Ecdysozoa</taxon>
        <taxon>Nematoda</taxon>
        <taxon>Chromadorea</taxon>
        <taxon>Rhabditida</taxon>
        <taxon>Rhabditina</taxon>
        <taxon>Rhabditomorpha</taxon>
        <taxon>Strongyloidea</taxon>
        <taxon>Strongylidae</taxon>
        <taxon>Oesophagostomum</taxon>
    </lineage>
</organism>
<feature type="domain" description="SCP" evidence="1">
    <location>
        <begin position="2"/>
        <end position="123"/>
    </location>
</feature>
<proteinExistence type="predicted"/>
<reference evidence="2 3" key="1">
    <citation type="submission" date="2014-03" db="EMBL/GenBank/DDBJ databases">
        <title>Draft genome of the hookworm Oesophagostomum dentatum.</title>
        <authorList>
            <person name="Mitreva M."/>
        </authorList>
    </citation>
    <scope>NUCLEOTIDE SEQUENCE [LARGE SCALE GENOMIC DNA]</scope>
    <source>
        <strain evidence="2 3">OD-Hann</strain>
    </source>
</reference>